<protein>
    <submittedName>
        <fullName evidence="1">Uncharacterized protein</fullName>
    </submittedName>
</protein>
<sequence>MGWVAMWRKFKLRNLSGTPVSPNLTSASQLDLSFKFQGTSELMPNIKIQMLLGDVNLLALVEVSDNYPQDIHLARAGIYIAQIMFAIRIVSNTT</sequence>
<proteinExistence type="predicted"/>
<dbReference type="KEGG" id="qsa:O6P43_017257"/>
<reference evidence="1" key="1">
    <citation type="journal article" date="2023" name="Science">
        <title>Elucidation of the pathway for biosynthesis of saponin adjuvants from the soapbark tree.</title>
        <authorList>
            <person name="Reed J."/>
            <person name="Orme A."/>
            <person name="El-Demerdash A."/>
            <person name="Owen C."/>
            <person name="Martin L.B.B."/>
            <person name="Misra R.C."/>
            <person name="Kikuchi S."/>
            <person name="Rejzek M."/>
            <person name="Martin A.C."/>
            <person name="Harkess A."/>
            <person name="Leebens-Mack J."/>
            <person name="Louveau T."/>
            <person name="Stephenson M.J."/>
            <person name="Osbourn A."/>
        </authorList>
    </citation>
    <scope>NUCLEOTIDE SEQUENCE</scope>
    <source>
        <strain evidence="1">S10</strain>
    </source>
</reference>
<evidence type="ECO:0000313" key="1">
    <source>
        <dbReference type="EMBL" id="KAJ7961968.1"/>
    </source>
</evidence>
<keyword evidence="2" id="KW-1185">Reference proteome</keyword>
<gene>
    <name evidence="1" type="ORF">O6P43_017257</name>
</gene>
<dbReference type="Proteomes" id="UP001163823">
    <property type="component" value="Chromosome 7"/>
</dbReference>
<dbReference type="EMBL" id="JARAOO010000007">
    <property type="protein sequence ID" value="KAJ7961968.1"/>
    <property type="molecule type" value="Genomic_DNA"/>
</dbReference>
<accession>A0AAD7LPR4</accession>
<dbReference type="AlphaFoldDB" id="A0AAD7LPR4"/>
<organism evidence="1 2">
    <name type="scientific">Quillaja saponaria</name>
    <name type="common">Soap bark tree</name>
    <dbReference type="NCBI Taxonomy" id="32244"/>
    <lineage>
        <taxon>Eukaryota</taxon>
        <taxon>Viridiplantae</taxon>
        <taxon>Streptophyta</taxon>
        <taxon>Embryophyta</taxon>
        <taxon>Tracheophyta</taxon>
        <taxon>Spermatophyta</taxon>
        <taxon>Magnoliopsida</taxon>
        <taxon>eudicotyledons</taxon>
        <taxon>Gunneridae</taxon>
        <taxon>Pentapetalae</taxon>
        <taxon>rosids</taxon>
        <taxon>fabids</taxon>
        <taxon>Fabales</taxon>
        <taxon>Quillajaceae</taxon>
        <taxon>Quillaja</taxon>
    </lineage>
</organism>
<name>A0AAD7LPR4_QUISA</name>
<evidence type="ECO:0000313" key="2">
    <source>
        <dbReference type="Proteomes" id="UP001163823"/>
    </source>
</evidence>
<comment type="caution">
    <text evidence="1">The sequence shown here is derived from an EMBL/GenBank/DDBJ whole genome shotgun (WGS) entry which is preliminary data.</text>
</comment>